<keyword evidence="13" id="KW-1185">Reference proteome</keyword>
<evidence type="ECO:0000256" key="5">
    <source>
        <dbReference type="ARBA" id="ARBA00022741"/>
    </source>
</evidence>
<feature type="transmembrane region" description="Helical" evidence="9">
    <location>
        <begin position="130"/>
        <end position="154"/>
    </location>
</feature>
<evidence type="ECO:0000313" key="13">
    <source>
        <dbReference type="Proteomes" id="UP000193834"/>
    </source>
</evidence>
<feature type="domain" description="ABC transporter" evidence="10">
    <location>
        <begin position="339"/>
        <end position="574"/>
    </location>
</feature>
<keyword evidence="8 9" id="KW-0472">Membrane</keyword>
<evidence type="ECO:0000256" key="2">
    <source>
        <dbReference type="ARBA" id="ARBA00022448"/>
    </source>
</evidence>
<feature type="transmembrane region" description="Helical" evidence="9">
    <location>
        <begin position="63"/>
        <end position="83"/>
    </location>
</feature>
<keyword evidence="3" id="KW-1003">Cell membrane</keyword>
<evidence type="ECO:0000256" key="6">
    <source>
        <dbReference type="ARBA" id="ARBA00022840"/>
    </source>
</evidence>
<name>A0A1X7LLH2_9BACL</name>
<dbReference type="STRING" id="1852522.SAMN06295960_3750"/>
<comment type="subcellular location">
    <subcellularLocation>
        <location evidence="1">Cell membrane</location>
        <topology evidence="1">Multi-pass membrane protein</topology>
    </subcellularLocation>
</comment>
<dbReference type="Pfam" id="PF00005">
    <property type="entry name" value="ABC_tran"/>
    <property type="match status" value="1"/>
</dbReference>
<dbReference type="AlphaFoldDB" id="A0A1X7LLH2"/>
<dbReference type="Pfam" id="PF00664">
    <property type="entry name" value="ABC_membrane"/>
    <property type="match status" value="1"/>
</dbReference>
<keyword evidence="6 12" id="KW-0067">ATP-binding</keyword>
<dbReference type="Proteomes" id="UP000193834">
    <property type="component" value="Unassembled WGS sequence"/>
</dbReference>
<evidence type="ECO:0000256" key="1">
    <source>
        <dbReference type="ARBA" id="ARBA00004651"/>
    </source>
</evidence>
<dbReference type="SUPFAM" id="SSF90123">
    <property type="entry name" value="ABC transporter transmembrane region"/>
    <property type="match status" value="1"/>
</dbReference>
<dbReference type="PROSITE" id="PS00211">
    <property type="entry name" value="ABC_TRANSPORTER_1"/>
    <property type="match status" value="1"/>
</dbReference>
<sequence length="582" mass="64882">MKNKGNSTFRRLLPYMGKYKWSYGGLSLTMLADIGLNLTFAWFLAKVLDAAVSAQTDQWRELILIGIGILILMTITYFTDSFLKHSVSANIRNDLRQTAMSRVLRYPYAHFHSKHSGDLMSRMTNDNQTIGGACTFYLMDLIKNPLLAFCSFIYLSILHWQLALICLSMGPIMLVMGALFGKIIRRISLQIQSQKAESTTILQDILQSFMVLKTFGLEPKLFRRYQEKSDQIVSSEVKEAKIHGMANGLSALVNFLTFMIAMLMSGYFVATGSLEIGAMGAFIQLMNFLVHPFTQLPNMWANLQQALGGADRVFEVIDGPTEFNDIKEAPVADKKPSTMSVQDVSFAYEKNAAPILEKVSFQAEAGQTIAVVGPSGGGKSTLFKLLLGFYPQFQGKIQLNGEGLEDQPLEEWRSYFSYVPQETYLFSGSIKDNLLDGNEQATDAELEEALKQANAYEFVQALPEGIHTNVGEKGTRLSGGQKQRIAIARAILRDAPILLLDEATAALDNESEVLVQQALTRLMKQRTTLVIAHRLTTIQHADVILVLESGHIVERGTHEELLNRNGKYAELYNRNAEELISA</sequence>
<dbReference type="Gene3D" id="1.20.1560.10">
    <property type="entry name" value="ABC transporter type 1, transmembrane domain"/>
    <property type="match status" value="1"/>
</dbReference>
<feature type="transmembrane region" description="Helical" evidence="9">
    <location>
        <begin position="251"/>
        <end position="270"/>
    </location>
</feature>
<dbReference type="PROSITE" id="PS50929">
    <property type="entry name" value="ABC_TM1F"/>
    <property type="match status" value="1"/>
</dbReference>
<dbReference type="FunFam" id="3.40.50.300:FF:000221">
    <property type="entry name" value="Multidrug ABC transporter ATP-binding protein"/>
    <property type="match status" value="1"/>
</dbReference>
<evidence type="ECO:0000259" key="10">
    <source>
        <dbReference type="PROSITE" id="PS50893"/>
    </source>
</evidence>
<proteinExistence type="predicted"/>
<dbReference type="PANTHER" id="PTHR43394:SF1">
    <property type="entry name" value="ATP-BINDING CASSETTE SUB-FAMILY B MEMBER 10, MITOCHONDRIAL"/>
    <property type="match status" value="1"/>
</dbReference>
<evidence type="ECO:0000259" key="11">
    <source>
        <dbReference type="PROSITE" id="PS50929"/>
    </source>
</evidence>
<gene>
    <name evidence="12" type="ORF">SAMN06295960_3750</name>
</gene>
<dbReference type="PROSITE" id="PS50893">
    <property type="entry name" value="ABC_TRANSPORTER_2"/>
    <property type="match status" value="1"/>
</dbReference>
<dbReference type="EMBL" id="FXAZ01000005">
    <property type="protein sequence ID" value="SMG54510.1"/>
    <property type="molecule type" value="Genomic_DNA"/>
</dbReference>
<dbReference type="RefSeq" id="WP_176228973.1">
    <property type="nucleotide sequence ID" value="NZ_FXAZ01000005.1"/>
</dbReference>
<feature type="transmembrane region" description="Helical" evidence="9">
    <location>
        <begin position="21"/>
        <end position="43"/>
    </location>
</feature>
<keyword evidence="4 9" id="KW-0812">Transmembrane</keyword>
<dbReference type="InterPro" id="IPR027417">
    <property type="entry name" value="P-loop_NTPase"/>
</dbReference>
<dbReference type="GO" id="GO:0016887">
    <property type="term" value="F:ATP hydrolysis activity"/>
    <property type="evidence" value="ECO:0007669"/>
    <property type="project" value="InterPro"/>
</dbReference>
<reference evidence="12 13" key="1">
    <citation type="submission" date="2017-04" db="EMBL/GenBank/DDBJ databases">
        <authorList>
            <person name="Afonso C.L."/>
            <person name="Miller P.J."/>
            <person name="Scott M.A."/>
            <person name="Spackman E."/>
            <person name="Goraichik I."/>
            <person name="Dimitrov K.M."/>
            <person name="Suarez D.L."/>
            <person name="Swayne D.E."/>
        </authorList>
    </citation>
    <scope>NUCLEOTIDE SEQUENCE [LARGE SCALE GENOMIC DNA]</scope>
    <source>
        <strain evidence="12 13">11</strain>
    </source>
</reference>
<dbReference type="Gene3D" id="3.40.50.300">
    <property type="entry name" value="P-loop containing nucleotide triphosphate hydrolases"/>
    <property type="match status" value="1"/>
</dbReference>
<protein>
    <submittedName>
        <fullName evidence="12">ATP-binding cassette, subfamily B/ATP-binding cassette, subfamily B, MsbA</fullName>
    </submittedName>
</protein>
<dbReference type="InterPro" id="IPR036640">
    <property type="entry name" value="ABC1_TM_sf"/>
</dbReference>
<accession>A0A1X7LLH2</accession>
<dbReference type="SUPFAM" id="SSF52540">
    <property type="entry name" value="P-loop containing nucleoside triphosphate hydrolases"/>
    <property type="match status" value="1"/>
</dbReference>
<dbReference type="PANTHER" id="PTHR43394">
    <property type="entry name" value="ATP-DEPENDENT PERMEASE MDL1, MITOCHONDRIAL"/>
    <property type="match status" value="1"/>
</dbReference>
<dbReference type="GO" id="GO:0005524">
    <property type="term" value="F:ATP binding"/>
    <property type="evidence" value="ECO:0007669"/>
    <property type="project" value="UniProtKB-KW"/>
</dbReference>
<evidence type="ECO:0000256" key="9">
    <source>
        <dbReference type="SAM" id="Phobius"/>
    </source>
</evidence>
<dbReference type="GO" id="GO:0015421">
    <property type="term" value="F:ABC-type oligopeptide transporter activity"/>
    <property type="evidence" value="ECO:0007669"/>
    <property type="project" value="TreeGrafter"/>
</dbReference>
<keyword evidence="7 9" id="KW-1133">Transmembrane helix</keyword>
<dbReference type="InterPro" id="IPR003439">
    <property type="entry name" value="ABC_transporter-like_ATP-bd"/>
</dbReference>
<evidence type="ECO:0000256" key="3">
    <source>
        <dbReference type="ARBA" id="ARBA00022475"/>
    </source>
</evidence>
<organism evidence="12 13">
    <name type="scientific">Paenibacillus aquistagni</name>
    <dbReference type="NCBI Taxonomy" id="1852522"/>
    <lineage>
        <taxon>Bacteria</taxon>
        <taxon>Bacillati</taxon>
        <taxon>Bacillota</taxon>
        <taxon>Bacilli</taxon>
        <taxon>Bacillales</taxon>
        <taxon>Paenibacillaceae</taxon>
        <taxon>Paenibacillus</taxon>
    </lineage>
</organism>
<keyword evidence="5" id="KW-0547">Nucleotide-binding</keyword>
<dbReference type="SMART" id="SM00382">
    <property type="entry name" value="AAA"/>
    <property type="match status" value="1"/>
</dbReference>
<feature type="domain" description="ABC transmembrane type-1" evidence="11">
    <location>
        <begin position="28"/>
        <end position="305"/>
    </location>
</feature>
<dbReference type="InterPro" id="IPR011527">
    <property type="entry name" value="ABC1_TM_dom"/>
</dbReference>
<feature type="transmembrane region" description="Helical" evidence="9">
    <location>
        <begin position="160"/>
        <end position="180"/>
    </location>
</feature>
<evidence type="ECO:0000256" key="4">
    <source>
        <dbReference type="ARBA" id="ARBA00022692"/>
    </source>
</evidence>
<dbReference type="InterPro" id="IPR039421">
    <property type="entry name" value="Type_1_exporter"/>
</dbReference>
<evidence type="ECO:0000313" key="12">
    <source>
        <dbReference type="EMBL" id="SMG54510.1"/>
    </source>
</evidence>
<dbReference type="InterPro" id="IPR003593">
    <property type="entry name" value="AAA+_ATPase"/>
</dbReference>
<evidence type="ECO:0000256" key="7">
    <source>
        <dbReference type="ARBA" id="ARBA00022989"/>
    </source>
</evidence>
<keyword evidence="2" id="KW-0813">Transport</keyword>
<evidence type="ECO:0000256" key="8">
    <source>
        <dbReference type="ARBA" id="ARBA00023136"/>
    </source>
</evidence>
<dbReference type="GO" id="GO:0005886">
    <property type="term" value="C:plasma membrane"/>
    <property type="evidence" value="ECO:0007669"/>
    <property type="project" value="UniProtKB-SubCell"/>
</dbReference>
<dbReference type="InterPro" id="IPR017871">
    <property type="entry name" value="ABC_transporter-like_CS"/>
</dbReference>